<dbReference type="PANTHER" id="PTHR20863">
    <property type="entry name" value="ACYL CARRIER PROTEIN"/>
    <property type="match status" value="1"/>
</dbReference>
<keyword evidence="4" id="KW-0276">Fatty acid metabolism</keyword>
<proteinExistence type="inferred from homology"/>
<comment type="PTM">
    <text evidence="6">4'-phosphopantetheine is transferred from CoA to a specific serine of apo-ACP by acpS.</text>
</comment>
<dbReference type="InterPro" id="IPR009081">
    <property type="entry name" value="PP-bd_ACP"/>
</dbReference>
<keyword evidence="3 4" id="KW-0597">Phosphoprotein</keyword>
<evidence type="ECO:0000256" key="5">
    <source>
        <dbReference type="NCBIfam" id="TIGR00517"/>
    </source>
</evidence>
<comment type="similarity">
    <text evidence="4">Belongs to the acyl carrier protein (ACP) family.</text>
</comment>
<evidence type="ECO:0000259" key="7">
    <source>
        <dbReference type="PROSITE" id="PS50075"/>
    </source>
</evidence>
<comment type="function">
    <text evidence="4 6">Carrier of the growing fatty acid chain in fatty acid biosynthesis.</text>
</comment>
<organism evidence="8 9">
    <name type="scientific">Clostridium malenominatum</name>
    <dbReference type="NCBI Taxonomy" id="1539"/>
    <lineage>
        <taxon>Bacteria</taxon>
        <taxon>Bacillati</taxon>
        <taxon>Bacillota</taxon>
        <taxon>Clostridia</taxon>
        <taxon>Eubacteriales</taxon>
        <taxon>Clostridiaceae</taxon>
        <taxon>Clostridium</taxon>
    </lineage>
</organism>
<dbReference type="NCBIfam" id="NF002150">
    <property type="entry name" value="PRK00982.1-4"/>
    <property type="match status" value="1"/>
</dbReference>
<evidence type="ECO:0000313" key="8">
    <source>
        <dbReference type="EMBL" id="GAA0726381.1"/>
    </source>
</evidence>
<evidence type="ECO:0000256" key="1">
    <source>
        <dbReference type="ARBA" id="ARBA00022450"/>
    </source>
</evidence>
<keyword evidence="4" id="KW-0443">Lipid metabolism</keyword>
<evidence type="ECO:0000256" key="4">
    <source>
        <dbReference type="HAMAP-Rule" id="MF_01217"/>
    </source>
</evidence>
<comment type="caution">
    <text evidence="8">The sequence shown here is derived from an EMBL/GenBank/DDBJ whole genome shotgun (WGS) entry which is preliminary data.</text>
</comment>
<evidence type="ECO:0000256" key="6">
    <source>
        <dbReference type="RuleBase" id="RU003545"/>
    </source>
</evidence>
<comment type="PTM">
    <text evidence="4">4'-phosphopantetheine is transferred from CoA to a specific serine of apo-ACP by AcpS. This modification is essential for activity because fatty acids are bound in thioester linkage to the sulfhydryl of the prosthetic group.</text>
</comment>
<feature type="modified residue" description="O-(pantetheine 4'-phosphoryl)serine" evidence="4">
    <location>
        <position position="34"/>
    </location>
</feature>
<dbReference type="HAMAP" id="MF_01217">
    <property type="entry name" value="Acyl_carrier"/>
    <property type="match status" value="1"/>
</dbReference>
<dbReference type="NCBIfam" id="NF002148">
    <property type="entry name" value="PRK00982.1-2"/>
    <property type="match status" value="1"/>
</dbReference>
<keyword evidence="2 4" id="KW-0963">Cytoplasm</keyword>
<dbReference type="RefSeq" id="WP_343769813.1">
    <property type="nucleotide sequence ID" value="NZ_BAAACF010000002.1"/>
</dbReference>
<gene>
    <name evidence="8" type="primary">acpP_2</name>
    <name evidence="4" type="synonym">acpP</name>
    <name evidence="8" type="ORF">GCM10008905_22920</name>
</gene>
<keyword evidence="4" id="KW-0275">Fatty acid biosynthesis</keyword>
<feature type="domain" description="Carrier" evidence="7">
    <location>
        <begin position="1"/>
        <end position="74"/>
    </location>
</feature>
<evidence type="ECO:0000313" key="9">
    <source>
        <dbReference type="Proteomes" id="UP001500339"/>
    </source>
</evidence>
<keyword evidence="9" id="KW-1185">Reference proteome</keyword>
<evidence type="ECO:0000256" key="2">
    <source>
        <dbReference type="ARBA" id="ARBA00022490"/>
    </source>
</evidence>
<dbReference type="NCBIfam" id="TIGR00517">
    <property type="entry name" value="acyl_carrier"/>
    <property type="match status" value="1"/>
</dbReference>
<accession>A0ABP3U7R8</accession>
<dbReference type="Proteomes" id="UP001500339">
    <property type="component" value="Unassembled WGS sequence"/>
</dbReference>
<dbReference type="InterPro" id="IPR003231">
    <property type="entry name" value="ACP"/>
</dbReference>
<dbReference type="PANTHER" id="PTHR20863:SF62">
    <property type="entry name" value="ACYL CARRIER PROTEIN"/>
    <property type="match status" value="1"/>
</dbReference>
<comment type="subcellular location">
    <subcellularLocation>
        <location evidence="4">Cytoplasm</location>
    </subcellularLocation>
</comment>
<reference evidence="9" key="1">
    <citation type="journal article" date="2019" name="Int. J. Syst. Evol. Microbiol.">
        <title>The Global Catalogue of Microorganisms (GCM) 10K type strain sequencing project: providing services to taxonomists for standard genome sequencing and annotation.</title>
        <authorList>
            <consortium name="The Broad Institute Genomics Platform"/>
            <consortium name="The Broad Institute Genome Sequencing Center for Infectious Disease"/>
            <person name="Wu L."/>
            <person name="Ma J."/>
        </authorList>
    </citation>
    <scope>NUCLEOTIDE SEQUENCE [LARGE SCALE GENOMIC DNA]</scope>
    <source>
        <strain evidence="9">JCM 1405</strain>
    </source>
</reference>
<keyword evidence="1 4" id="KW-0596">Phosphopantetheine</keyword>
<dbReference type="Pfam" id="PF00550">
    <property type="entry name" value="PP-binding"/>
    <property type="match status" value="1"/>
</dbReference>
<evidence type="ECO:0000256" key="3">
    <source>
        <dbReference type="ARBA" id="ARBA00022553"/>
    </source>
</evidence>
<comment type="pathway">
    <text evidence="4 6">Lipid metabolism; fatty acid biosynthesis.</text>
</comment>
<dbReference type="InterPro" id="IPR036736">
    <property type="entry name" value="ACP-like_sf"/>
</dbReference>
<dbReference type="SUPFAM" id="SSF47336">
    <property type="entry name" value="ACP-like"/>
    <property type="match status" value="1"/>
</dbReference>
<dbReference type="PROSITE" id="PS50075">
    <property type="entry name" value="CARRIER"/>
    <property type="match status" value="1"/>
</dbReference>
<dbReference type="Gene3D" id="1.10.1200.10">
    <property type="entry name" value="ACP-like"/>
    <property type="match status" value="1"/>
</dbReference>
<protein>
    <recommendedName>
        <fullName evidence="4 5">Acyl carrier protein</fullName>
        <shortName evidence="4">ACP</shortName>
    </recommendedName>
</protein>
<sequence>MIFEKIRNIICEQLGVEEEKVTLNTSFEDLGVDSLDLFQIVIEIEEEFNIQIEEPEAIKTVEDAVNFVQERAAE</sequence>
<dbReference type="EMBL" id="BAAACF010000002">
    <property type="protein sequence ID" value="GAA0726381.1"/>
    <property type="molecule type" value="Genomic_DNA"/>
</dbReference>
<name>A0ABP3U7R8_9CLOT</name>
<keyword evidence="4" id="KW-0444">Lipid biosynthesis</keyword>